<keyword evidence="2" id="KW-1185">Reference proteome</keyword>
<dbReference type="SUPFAM" id="SSF52047">
    <property type="entry name" value="RNI-like"/>
    <property type="match status" value="1"/>
</dbReference>
<sequence length="288" mass="32772">MMQQDRLLDLALDAVGDQLVHVCLRLLNLSRNDKTAALKLCNSLQETYHSMIPYTLANEVAEKLLDRVDSLSSRIRQYSKEPWKEEILQNLVSAIIHPAVTVIELSSSPEHIFPFGIKLNFLVPLVYSRLYSLNNLKVLRLGRSQCDQWFVNSINVSKTLEELTFIHNCNDKVLAQLPALCKYLKRVNVRDSRQVTDASVETFLSMRNLEQLNIVGTRISEAGLTKLLQGLSDRECTDSKEIKSFGCSYITYNQLNSLVNKLPNLMEIQLSKLCCIRFIATGNSEEFT</sequence>
<dbReference type="AlphaFoldDB" id="A0AAD8E8F3"/>
<dbReference type="InterPro" id="IPR032675">
    <property type="entry name" value="LRR_dom_sf"/>
</dbReference>
<reference evidence="1" key="1">
    <citation type="journal article" date="2023" name="IScience">
        <title>Live-bearing cockroach genome reveals convergent evolutionary mechanisms linked to viviparity in insects and beyond.</title>
        <authorList>
            <person name="Fouks B."/>
            <person name="Harrison M.C."/>
            <person name="Mikhailova A.A."/>
            <person name="Marchal E."/>
            <person name="English S."/>
            <person name="Carruthers M."/>
            <person name="Jennings E.C."/>
            <person name="Chiamaka E.L."/>
            <person name="Frigard R.A."/>
            <person name="Pippel M."/>
            <person name="Attardo G.M."/>
            <person name="Benoit J.B."/>
            <person name="Bornberg-Bauer E."/>
            <person name="Tobe S.S."/>
        </authorList>
    </citation>
    <scope>NUCLEOTIDE SEQUENCE</scope>
    <source>
        <strain evidence="1">Stay&amp;Tobe</strain>
    </source>
</reference>
<evidence type="ECO:0000313" key="1">
    <source>
        <dbReference type="EMBL" id="KAJ9580766.1"/>
    </source>
</evidence>
<comment type="caution">
    <text evidence="1">The sequence shown here is derived from an EMBL/GenBank/DDBJ whole genome shotgun (WGS) entry which is preliminary data.</text>
</comment>
<organism evidence="1 2">
    <name type="scientific">Diploptera punctata</name>
    <name type="common">Pacific beetle cockroach</name>
    <dbReference type="NCBI Taxonomy" id="6984"/>
    <lineage>
        <taxon>Eukaryota</taxon>
        <taxon>Metazoa</taxon>
        <taxon>Ecdysozoa</taxon>
        <taxon>Arthropoda</taxon>
        <taxon>Hexapoda</taxon>
        <taxon>Insecta</taxon>
        <taxon>Pterygota</taxon>
        <taxon>Neoptera</taxon>
        <taxon>Polyneoptera</taxon>
        <taxon>Dictyoptera</taxon>
        <taxon>Blattodea</taxon>
        <taxon>Blaberoidea</taxon>
        <taxon>Blaberidae</taxon>
        <taxon>Diplopterinae</taxon>
        <taxon>Diploptera</taxon>
    </lineage>
</organism>
<protein>
    <submittedName>
        <fullName evidence="1">Uncharacterized protein</fullName>
    </submittedName>
</protein>
<gene>
    <name evidence="1" type="ORF">L9F63_024058</name>
</gene>
<reference evidence="1" key="2">
    <citation type="submission" date="2023-05" db="EMBL/GenBank/DDBJ databases">
        <authorList>
            <person name="Fouks B."/>
        </authorList>
    </citation>
    <scope>NUCLEOTIDE SEQUENCE</scope>
    <source>
        <strain evidence="1">Stay&amp;Tobe</strain>
        <tissue evidence="1">Testes</tissue>
    </source>
</reference>
<name>A0AAD8E8F3_DIPPU</name>
<accession>A0AAD8E8F3</accession>
<proteinExistence type="predicted"/>
<dbReference type="Gene3D" id="3.80.10.10">
    <property type="entry name" value="Ribonuclease Inhibitor"/>
    <property type="match status" value="1"/>
</dbReference>
<evidence type="ECO:0000313" key="2">
    <source>
        <dbReference type="Proteomes" id="UP001233999"/>
    </source>
</evidence>
<dbReference type="Proteomes" id="UP001233999">
    <property type="component" value="Unassembled WGS sequence"/>
</dbReference>
<dbReference type="EMBL" id="JASPKZ010008165">
    <property type="protein sequence ID" value="KAJ9580766.1"/>
    <property type="molecule type" value="Genomic_DNA"/>
</dbReference>